<dbReference type="Proteomes" id="UP000280696">
    <property type="component" value="Unassembled WGS sequence"/>
</dbReference>
<dbReference type="GO" id="GO:0051539">
    <property type="term" value="F:4 iron, 4 sulfur cluster binding"/>
    <property type="evidence" value="ECO:0007669"/>
    <property type="project" value="TreeGrafter"/>
</dbReference>
<dbReference type="PANTHER" id="PTHR37822:SF2">
    <property type="entry name" value="SPORE PHOTOPRODUCT LYASE"/>
    <property type="match status" value="1"/>
</dbReference>
<dbReference type="EMBL" id="RAYQ01000003">
    <property type="protein sequence ID" value="RKI93206.1"/>
    <property type="molecule type" value="Genomic_DNA"/>
</dbReference>
<proteinExistence type="predicted"/>
<dbReference type="GO" id="GO:0009116">
    <property type="term" value="P:nucleoside metabolic process"/>
    <property type="evidence" value="ECO:0007669"/>
    <property type="project" value="InterPro"/>
</dbReference>
<evidence type="ECO:0000313" key="1">
    <source>
        <dbReference type="EMBL" id="RKI93206.1"/>
    </source>
</evidence>
<sequence>MIYIVTAVYAEAHAIITHFHLKKDVSFTRFQIFDNQEAGIRLVVTGTGGVAAAVAIADTCKRAQAGEFLVNIGTCAGIQAEEKVYRVGQIFLCNKIKEQVTGRAFYPDILYRHGFAEGQILTGAVPYTPDKGEDGFFLYDMEAAAVYQAGLYYFGPHQMSFLKVISDYGDGEKVTPELVMELMEGHMEEISEYLNLLRKAGGCEQEGANCPDSRLQKEADLLCTDMHCSKTMEAALRQCIRYGILSGADIEGVRKEMYFEGKLPCKDKKEGKLCFEEFKRRVL</sequence>
<comment type="caution">
    <text evidence="1">The sequence shown here is derived from an EMBL/GenBank/DDBJ whole genome shotgun (WGS) entry which is preliminary data.</text>
</comment>
<dbReference type="Gene3D" id="3.40.50.1580">
    <property type="entry name" value="Nucleoside phosphorylase domain"/>
    <property type="match status" value="1"/>
</dbReference>
<dbReference type="SUPFAM" id="SSF53167">
    <property type="entry name" value="Purine and uridine phosphorylases"/>
    <property type="match status" value="1"/>
</dbReference>
<dbReference type="AlphaFoldDB" id="A0A3A9B189"/>
<keyword evidence="2" id="KW-1185">Reference proteome</keyword>
<organism evidence="1 2">
    <name type="scientific">Parablautia intestinalis</name>
    <dbReference type="NCBI Taxonomy" id="2320100"/>
    <lineage>
        <taxon>Bacteria</taxon>
        <taxon>Bacillati</taxon>
        <taxon>Bacillota</taxon>
        <taxon>Clostridia</taxon>
        <taxon>Lachnospirales</taxon>
        <taxon>Lachnospiraceae</taxon>
        <taxon>Parablautia</taxon>
    </lineage>
</organism>
<reference evidence="1 2" key="1">
    <citation type="submission" date="2018-09" db="EMBL/GenBank/DDBJ databases">
        <title>Murine metabolic-syndrome-specific gut microbial biobank.</title>
        <authorList>
            <person name="Liu C."/>
        </authorList>
    </citation>
    <scope>NUCLEOTIDE SEQUENCE [LARGE SCALE GENOMIC DNA]</scope>
    <source>
        <strain evidence="1 2">0.1xD8-82</strain>
    </source>
</reference>
<dbReference type="GO" id="GO:0003913">
    <property type="term" value="F:DNA photolyase activity"/>
    <property type="evidence" value="ECO:0007669"/>
    <property type="project" value="TreeGrafter"/>
</dbReference>
<dbReference type="PANTHER" id="PTHR37822">
    <property type="entry name" value="SPORE PHOTOPRODUCT LYASE-RELATED"/>
    <property type="match status" value="1"/>
</dbReference>
<evidence type="ECO:0000313" key="2">
    <source>
        <dbReference type="Proteomes" id="UP000280696"/>
    </source>
</evidence>
<name>A0A3A9B189_9FIRM</name>
<dbReference type="GO" id="GO:0042601">
    <property type="term" value="C:endospore-forming forespore"/>
    <property type="evidence" value="ECO:0007669"/>
    <property type="project" value="TreeGrafter"/>
</dbReference>
<dbReference type="GO" id="GO:1904047">
    <property type="term" value="F:S-adenosyl-L-methionine binding"/>
    <property type="evidence" value="ECO:0007669"/>
    <property type="project" value="TreeGrafter"/>
</dbReference>
<dbReference type="InterPro" id="IPR049539">
    <property type="entry name" value="SPL"/>
</dbReference>
<protein>
    <recommendedName>
        <fullName evidence="3">Nucleoside phosphorylase domain-containing protein</fullName>
    </recommendedName>
</protein>
<evidence type="ECO:0008006" key="3">
    <source>
        <dbReference type="Google" id="ProtNLM"/>
    </source>
</evidence>
<gene>
    <name evidence="1" type="ORF">D7V94_04310</name>
</gene>
<accession>A0A3A9B189</accession>
<dbReference type="InterPro" id="IPR035994">
    <property type="entry name" value="Nucleoside_phosphorylase_sf"/>
</dbReference>